<comment type="caution">
    <text evidence="1">The sequence shown here is derived from an EMBL/GenBank/DDBJ whole genome shotgun (WGS) entry which is preliminary data.</text>
</comment>
<protein>
    <submittedName>
        <fullName evidence="1">Uncharacterized protein</fullName>
    </submittedName>
</protein>
<gene>
    <name evidence="1" type="ORF">BN873_10134</name>
</gene>
<organism evidence="1 2">
    <name type="scientific">Candidatus Competibacter denitrificans Run_A_D11</name>
    <dbReference type="NCBI Taxonomy" id="1400863"/>
    <lineage>
        <taxon>Bacteria</taxon>
        <taxon>Pseudomonadati</taxon>
        <taxon>Pseudomonadota</taxon>
        <taxon>Gammaproteobacteria</taxon>
        <taxon>Candidatus Competibacteraceae</taxon>
        <taxon>Candidatus Competibacter</taxon>
    </lineage>
</organism>
<name>W6MAS4_9GAMM</name>
<keyword evidence="2" id="KW-1185">Reference proteome</keyword>
<reference evidence="1" key="2">
    <citation type="submission" date="2014-03" db="EMBL/GenBank/DDBJ databases">
        <title>Candidatus Competibacter-lineage genomes retrieved from metagenomes reveal functional metabolic diversity.</title>
        <authorList>
            <person name="McIlroy S.J."/>
            <person name="Albertsen M."/>
            <person name="Andresen E.K."/>
            <person name="Saunders A.M."/>
            <person name="Kristiansen R."/>
            <person name="Stokholm-Bjerregaard M."/>
            <person name="Nielsen K.L."/>
            <person name="Nielsen P.H."/>
        </authorList>
    </citation>
    <scope>NUCLEOTIDE SEQUENCE</scope>
    <source>
        <strain evidence="1">Run_A_D11</strain>
    </source>
</reference>
<sequence>MEKITFFAASAIEPVNIIGQPSH</sequence>
<dbReference type="Proteomes" id="UP000035760">
    <property type="component" value="Unassembled WGS sequence"/>
</dbReference>
<dbReference type="AlphaFoldDB" id="W6MAS4"/>
<evidence type="ECO:0000313" key="2">
    <source>
        <dbReference type="Proteomes" id="UP000035760"/>
    </source>
</evidence>
<accession>W6MAS4</accession>
<reference evidence="1" key="1">
    <citation type="submission" date="2013-07" db="EMBL/GenBank/DDBJ databases">
        <authorList>
            <person name="McIlroy S."/>
        </authorList>
    </citation>
    <scope>NUCLEOTIDE SEQUENCE [LARGE SCALE GENOMIC DNA]</scope>
    <source>
        <strain evidence="1">Run_A_D11</strain>
    </source>
</reference>
<proteinExistence type="predicted"/>
<dbReference type="EMBL" id="CBTJ020000001">
    <property type="protein sequence ID" value="CDI00878.1"/>
    <property type="molecule type" value="Genomic_DNA"/>
</dbReference>
<evidence type="ECO:0000313" key="1">
    <source>
        <dbReference type="EMBL" id="CDI00878.1"/>
    </source>
</evidence>